<dbReference type="RefSeq" id="WP_071065660.1">
    <property type="nucleotide sequence ID" value="NZ_MAXA01000236.1"/>
</dbReference>
<proteinExistence type="predicted"/>
<protein>
    <submittedName>
        <fullName evidence="1">Uncharacterized protein</fullName>
    </submittedName>
</protein>
<gene>
    <name evidence="1" type="ORF">BBK14_23250</name>
</gene>
<dbReference type="Proteomes" id="UP000179769">
    <property type="component" value="Unassembled WGS sequence"/>
</dbReference>
<organism evidence="1 2">
    <name type="scientific">Parafrankia soli</name>
    <dbReference type="NCBI Taxonomy" id="2599596"/>
    <lineage>
        <taxon>Bacteria</taxon>
        <taxon>Bacillati</taxon>
        <taxon>Actinomycetota</taxon>
        <taxon>Actinomycetes</taxon>
        <taxon>Frankiales</taxon>
        <taxon>Frankiaceae</taxon>
        <taxon>Parafrankia</taxon>
    </lineage>
</organism>
<reference evidence="2" key="1">
    <citation type="submission" date="2016-07" db="EMBL/GenBank/DDBJ databases">
        <title>Frankia sp. NRRL B-16219 Genome sequencing.</title>
        <authorList>
            <person name="Ghodhbane-Gtari F."/>
            <person name="Swanson E."/>
            <person name="Gueddou A."/>
            <person name="Louati M."/>
            <person name="Nouioui I."/>
            <person name="Hezbri K."/>
            <person name="Abebe-Akele F."/>
            <person name="Simpson S."/>
            <person name="Morris K."/>
            <person name="Thomas K."/>
            <person name="Gtari M."/>
            <person name="Tisa L.S."/>
        </authorList>
    </citation>
    <scope>NUCLEOTIDE SEQUENCE [LARGE SCALE GENOMIC DNA]</scope>
    <source>
        <strain evidence="2">NRRL B-16219</strain>
    </source>
</reference>
<dbReference type="OrthoDB" id="5183920at2"/>
<evidence type="ECO:0000313" key="2">
    <source>
        <dbReference type="Proteomes" id="UP000179769"/>
    </source>
</evidence>
<comment type="caution">
    <text evidence="1">The sequence shown here is derived from an EMBL/GenBank/DDBJ whole genome shotgun (WGS) entry which is preliminary data.</text>
</comment>
<dbReference type="EMBL" id="MAXA01000236">
    <property type="protein sequence ID" value="OHV24118.1"/>
    <property type="molecule type" value="Genomic_DNA"/>
</dbReference>
<name>A0A1S1PMQ9_9ACTN</name>
<sequence length="157" mass="16633">MTPAGLPPSGRAISREVTAAVAAVAARDPDALREARTRLRAIDELQVRDVLHGLTLGLIEQAFPDGLDAADLRALLGDVLRSAAAWLPELDAYPVAVVLTGVLSVHEADAPPLDPEVLPIACAAVVSHLVQRLGVPLDAELARVFDELRQAQTMEMP</sequence>
<keyword evidence="2" id="KW-1185">Reference proteome</keyword>
<evidence type="ECO:0000313" key="1">
    <source>
        <dbReference type="EMBL" id="OHV24118.1"/>
    </source>
</evidence>
<dbReference type="AlphaFoldDB" id="A0A1S1PMQ9"/>
<accession>A0A1S1PMQ9</accession>